<comment type="cofactor">
    <cofactor evidence="1 7">
        <name>heme</name>
        <dbReference type="ChEBI" id="CHEBI:30413"/>
    </cofactor>
</comment>
<keyword evidence="7 8" id="KW-0349">Heme</keyword>
<evidence type="ECO:0000313" key="9">
    <source>
        <dbReference type="EMBL" id="KAK7052836.1"/>
    </source>
</evidence>
<keyword evidence="4 7" id="KW-0479">Metal-binding</keyword>
<dbReference type="InterPro" id="IPR002401">
    <property type="entry name" value="Cyt_P450_E_grp-I"/>
</dbReference>
<dbReference type="Proteomes" id="UP001383192">
    <property type="component" value="Unassembled WGS sequence"/>
</dbReference>
<dbReference type="AlphaFoldDB" id="A0AAW0DK29"/>
<comment type="similarity">
    <text evidence="3 8">Belongs to the cytochrome P450 family.</text>
</comment>
<dbReference type="InterPro" id="IPR036396">
    <property type="entry name" value="Cyt_P450_sf"/>
</dbReference>
<dbReference type="GO" id="GO:0005506">
    <property type="term" value="F:iron ion binding"/>
    <property type="evidence" value="ECO:0007669"/>
    <property type="project" value="InterPro"/>
</dbReference>
<keyword evidence="6 7" id="KW-0408">Iron</keyword>
<evidence type="ECO:0000256" key="8">
    <source>
        <dbReference type="RuleBase" id="RU000461"/>
    </source>
</evidence>
<accession>A0AAW0DK29</accession>
<dbReference type="CDD" id="cd11062">
    <property type="entry name" value="CYP58-like"/>
    <property type="match status" value="1"/>
</dbReference>
<keyword evidence="8" id="KW-0503">Monooxygenase</keyword>
<feature type="binding site" description="axial binding residue" evidence="7">
    <location>
        <position position="424"/>
    </location>
    <ligand>
        <name>heme</name>
        <dbReference type="ChEBI" id="CHEBI:30413"/>
    </ligand>
    <ligandPart>
        <name>Fe</name>
        <dbReference type="ChEBI" id="CHEBI:18248"/>
    </ligandPart>
</feature>
<evidence type="ECO:0000256" key="5">
    <source>
        <dbReference type="ARBA" id="ARBA00023002"/>
    </source>
</evidence>
<dbReference type="EMBL" id="JAYKXP010000011">
    <property type="protein sequence ID" value="KAK7052836.1"/>
    <property type="molecule type" value="Genomic_DNA"/>
</dbReference>
<gene>
    <name evidence="9" type="ORF">VNI00_004155</name>
</gene>
<evidence type="ECO:0000256" key="1">
    <source>
        <dbReference type="ARBA" id="ARBA00001971"/>
    </source>
</evidence>
<evidence type="ECO:0000256" key="6">
    <source>
        <dbReference type="ARBA" id="ARBA00023004"/>
    </source>
</evidence>
<evidence type="ECO:0000256" key="7">
    <source>
        <dbReference type="PIRSR" id="PIRSR602401-1"/>
    </source>
</evidence>
<dbReference type="Pfam" id="PF00067">
    <property type="entry name" value="p450"/>
    <property type="match status" value="1"/>
</dbReference>
<dbReference type="InterPro" id="IPR001128">
    <property type="entry name" value="Cyt_P450"/>
</dbReference>
<dbReference type="InterPro" id="IPR017972">
    <property type="entry name" value="Cyt_P450_CS"/>
</dbReference>
<evidence type="ECO:0000256" key="4">
    <source>
        <dbReference type="ARBA" id="ARBA00022723"/>
    </source>
</evidence>
<reference evidence="9 10" key="1">
    <citation type="submission" date="2024-01" db="EMBL/GenBank/DDBJ databases">
        <title>A draft genome for a cacao thread blight-causing isolate of Paramarasmius palmivorus.</title>
        <authorList>
            <person name="Baruah I.K."/>
            <person name="Bukari Y."/>
            <person name="Amoako-Attah I."/>
            <person name="Meinhardt L.W."/>
            <person name="Bailey B.A."/>
            <person name="Cohen S.P."/>
        </authorList>
    </citation>
    <scope>NUCLEOTIDE SEQUENCE [LARGE SCALE GENOMIC DNA]</scope>
    <source>
        <strain evidence="9 10">GH-12</strain>
    </source>
</reference>
<sequence>MGLIELILASLTLFLSTTLIYRLAFHPLRHFPGPKLAAVTEFYQAYFDVVKGGRLLNHLRHLHGEYGPVVRIGPNTLHFTTAKAYYRIYANGQDFTKEKKLYDCFAQPDSFFVFSDPQQARARRALLNPLFSRRAIFKLEGVVQERVDKLVERLATWPKDRPVDLTYAFRCTTMDIISEYCFAYPFNGLDTPDFHHPTLRAFHGFLPGFWKQRHFPILLKLPDWLKLWLSPQARPFMDHKRNLSEQVDKILADPTVLKSVEHETIYHHLLNPEKDKRSQHTPVSRNALIDEAIGLIGAGTDTVGTTCSVGTFHALRNPAIADKLKSELKSVWEDAESSTAFIKESLRFGNGVVTPLPRVSGENTIIDGLAVPAGTTVGVSHVFMHEDPEIFKNPQEFLPERWLQDDTRDMELNLVPFSKGPRICLGLNLAWCELYLIFGNIFRKLDLGVGDTTLEDMQSYREYFVPYWDKPMNVFVHSVSGAP</sequence>
<dbReference type="GO" id="GO:0020037">
    <property type="term" value="F:heme binding"/>
    <property type="evidence" value="ECO:0007669"/>
    <property type="project" value="InterPro"/>
</dbReference>
<comment type="pathway">
    <text evidence="2">Secondary metabolite biosynthesis.</text>
</comment>
<evidence type="ECO:0000256" key="3">
    <source>
        <dbReference type="ARBA" id="ARBA00010617"/>
    </source>
</evidence>
<evidence type="ECO:0008006" key="11">
    <source>
        <dbReference type="Google" id="ProtNLM"/>
    </source>
</evidence>
<keyword evidence="5 8" id="KW-0560">Oxidoreductase</keyword>
<dbReference type="GO" id="GO:0016705">
    <property type="term" value="F:oxidoreductase activity, acting on paired donors, with incorporation or reduction of molecular oxygen"/>
    <property type="evidence" value="ECO:0007669"/>
    <property type="project" value="InterPro"/>
</dbReference>
<dbReference type="PRINTS" id="PR00385">
    <property type="entry name" value="P450"/>
</dbReference>
<name>A0AAW0DK29_9AGAR</name>
<protein>
    <recommendedName>
        <fullName evidence="11">Cytochrome P450</fullName>
    </recommendedName>
</protein>
<keyword evidence="10" id="KW-1185">Reference proteome</keyword>
<dbReference type="InterPro" id="IPR050121">
    <property type="entry name" value="Cytochrome_P450_monoxygenase"/>
</dbReference>
<evidence type="ECO:0000313" key="10">
    <source>
        <dbReference type="Proteomes" id="UP001383192"/>
    </source>
</evidence>
<dbReference type="SUPFAM" id="SSF48264">
    <property type="entry name" value="Cytochrome P450"/>
    <property type="match status" value="1"/>
</dbReference>
<dbReference type="PANTHER" id="PTHR24305">
    <property type="entry name" value="CYTOCHROME P450"/>
    <property type="match status" value="1"/>
</dbReference>
<evidence type="ECO:0000256" key="2">
    <source>
        <dbReference type="ARBA" id="ARBA00005179"/>
    </source>
</evidence>
<dbReference type="GO" id="GO:0004497">
    <property type="term" value="F:monooxygenase activity"/>
    <property type="evidence" value="ECO:0007669"/>
    <property type="project" value="UniProtKB-KW"/>
</dbReference>
<proteinExistence type="inferred from homology"/>
<dbReference type="PANTHER" id="PTHR24305:SF157">
    <property type="entry name" value="N-ACETYLTRYPTOPHAN 6-HYDROXYLASE IVOC-RELATED"/>
    <property type="match status" value="1"/>
</dbReference>
<dbReference type="PRINTS" id="PR00463">
    <property type="entry name" value="EP450I"/>
</dbReference>
<organism evidence="9 10">
    <name type="scientific">Paramarasmius palmivorus</name>
    <dbReference type="NCBI Taxonomy" id="297713"/>
    <lineage>
        <taxon>Eukaryota</taxon>
        <taxon>Fungi</taxon>
        <taxon>Dikarya</taxon>
        <taxon>Basidiomycota</taxon>
        <taxon>Agaricomycotina</taxon>
        <taxon>Agaricomycetes</taxon>
        <taxon>Agaricomycetidae</taxon>
        <taxon>Agaricales</taxon>
        <taxon>Marasmiineae</taxon>
        <taxon>Marasmiaceae</taxon>
        <taxon>Paramarasmius</taxon>
    </lineage>
</organism>
<dbReference type="PROSITE" id="PS00086">
    <property type="entry name" value="CYTOCHROME_P450"/>
    <property type="match status" value="1"/>
</dbReference>
<comment type="caution">
    <text evidence="9">The sequence shown here is derived from an EMBL/GenBank/DDBJ whole genome shotgun (WGS) entry which is preliminary data.</text>
</comment>
<dbReference type="Gene3D" id="1.10.630.10">
    <property type="entry name" value="Cytochrome P450"/>
    <property type="match status" value="1"/>
</dbReference>